<keyword evidence="2" id="KW-0963">Cytoplasm</keyword>
<evidence type="ECO:0000313" key="7">
    <source>
        <dbReference type="Proteomes" id="UP000027153"/>
    </source>
</evidence>
<dbReference type="PANTHER" id="PTHR43420:SF12">
    <property type="entry name" value="N-ACETYLTRANSFERASE DOMAIN-CONTAINING PROTEIN"/>
    <property type="match status" value="1"/>
</dbReference>
<feature type="domain" description="N-acetyltransferase" evidence="5">
    <location>
        <begin position="2"/>
        <end position="145"/>
    </location>
</feature>
<keyword evidence="6" id="KW-0689">Ribosomal protein</keyword>
<reference evidence="6 7" key="1">
    <citation type="journal article" date="2013" name="Nature">
        <title>Anaerobic oxidation of methane coupled to nitrate reduction in a novel archaeal lineage.</title>
        <authorList>
            <person name="Haroon M.F."/>
            <person name="Hu S."/>
            <person name="Shi Y."/>
            <person name="Imelfort M."/>
            <person name="Keller J."/>
            <person name="Hugenholtz P."/>
            <person name="Yuan Z."/>
            <person name="Tyson G.W."/>
        </authorList>
    </citation>
    <scope>NUCLEOTIDE SEQUENCE [LARGE SCALE GENOMIC DNA]</scope>
    <source>
        <strain evidence="6 7">ANME-2d</strain>
    </source>
</reference>
<dbReference type="PANTHER" id="PTHR43420">
    <property type="entry name" value="ACETYLTRANSFERASE"/>
    <property type="match status" value="1"/>
</dbReference>
<dbReference type="PIRSF" id="PIRSF037663">
    <property type="entry name" value="Acetyltransf_GNAT_prd"/>
    <property type="match status" value="1"/>
</dbReference>
<dbReference type="InterPro" id="IPR016181">
    <property type="entry name" value="Acyl_CoA_acyltransferase"/>
</dbReference>
<organism evidence="6 7">
    <name type="scientific">Candidatus Methanoperedens nitratireducens</name>
    <dbReference type="NCBI Taxonomy" id="1392998"/>
    <lineage>
        <taxon>Archaea</taxon>
        <taxon>Methanobacteriati</taxon>
        <taxon>Methanobacteriota</taxon>
        <taxon>Stenosarchaea group</taxon>
        <taxon>Methanomicrobia</taxon>
        <taxon>Methanosarcinales</taxon>
        <taxon>ANME-2 cluster</taxon>
        <taxon>Candidatus Methanoperedentaceae</taxon>
        <taxon>Candidatus Methanoperedens</taxon>
    </lineage>
</organism>
<dbReference type="NCBIfam" id="TIGR01575">
    <property type="entry name" value="rimI"/>
    <property type="match status" value="1"/>
</dbReference>
<keyword evidence="7" id="KW-1185">Reference proteome</keyword>
<keyword evidence="4 6" id="KW-0012">Acyltransferase</keyword>
<dbReference type="InterPro" id="IPR017255">
    <property type="entry name" value="AcTrfase_GNAT_prd"/>
</dbReference>
<dbReference type="RefSeq" id="WP_048089154.1">
    <property type="nucleotide sequence ID" value="NZ_JMIY01000001.1"/>
</dbReference>
<dbReference type="InterPro" id="IPR006464">
    <property type="entry name" value="AcTrfase_RimI/Ard1"/>
</dbReference>
<dbReference type="GO" id="GO:0008080">
    <property type="term" value="F:N-acetyltransferase activity"/>
    <property type="evidence" value="ECO:0007669"/>
    <property type="project" value="InterPro"/>
</dbReference>
<evidence type="ECO:0000259" key="5">
    <source>
        <dbReference type="PROSITE" id="PS51186"/>
    </source>
</evidence>
<dbReference type="AlphaFoldDB" id="A0A062VDD2"/>
<evidence type="ECO:0000256" key="3">
    <source>
        <dbReference type="ARBA" id="ARBA00022679"/>
    </source>
</evidence>
<dbReference type="EC" id="2.3.1.128" evidence="6"/>
<proteinExistence type="inferred from homology"/>
<dbReference type="OrthoDB" id="43754at2157"/>
<keyword evidence="6" id="KW-0687">Ribonucleoprotein</keyword>
<protein>
    <submittedName>
        <fullName evidence="6">(SSU ribosomal protein S18P)-alanine acetyltransferase</fullName>
        <ecNumber evidence="6">2.3.1.128</ecNumber>
    </submittedName>
</protein>
<name>A0A062VDD2_9EURY</name>
<dbReference type="InterPro" id="IPR000182">
    <property type="entry name" value="GNAT_dom"/>
</dbReference>
<dbReference type="EMBL" id="JMIY01000001">
    <property type="protein sequence ID" value="KCZ73674.1"/>
    <property type="molecule type" value="Genomic_DNA"/>
</dbReference>
<dbReference type="Pfam" id="PF00583">
    <property type="entry name" value="Acetyltransf_1"/>
    <property type="match status" value="1"/>
</dbReference>
<evidence type="ECO:0000256" key="4">
    <source>
        <dbReference type="ARBA" id="ARBA00023315"/>
    </source>
</evidence>
<dbReference type="Gene3D" id="3.40.630.30">
    <property type="match status" value="1"/>
</dbReference>
<dbReference type="SUPFAM" id="SSF55729">
    <property type="entry name" value="Acyl-CoA N-acyltransferases (Nat)"/>
    <property type="match status" value="1"/>
</dbReference>
<evidence type="ECO:0000313" key="6">
    <source>
        <dbReference type="EMBL" id="KCZ73674.1"/>
    </source>
</evidence>
<gene>
    <name evidence="6" type="ORF">ANME2D_00747</name>
</gene>
<dbReference type="CDD" id="cd04301">
    <property type="entry name" value="NAT_SF"/>
    <property type="match status" value="1"/>
</dbReference>
<keyword evidence="3 6" id="KW-0808">Transferase</keyword>
<dbReference type="InterPro" id="IPR050680">
    <property type="entry name" value="YpeA/RimI_acetyltransf"/>
</dbReference>
<sequence length="149" mass="17525">MNIIRKFQPSDFPSVIDIERRVFNEHDPYLYMQFYETCSEGFMLAEINGIVVGYVVGFQTSRKTGRIFSLAVLPEYQNRGIGSNLLEEIINYLRQRGAFEVILEVRVSNIKAKRFYERHGFYQVRVLKRYYNDGEDAYLMRLSLGPRSS</sequence>
<dbReference type="Proteomes" id="UP000027153">
    <property type="component" value="Unassembled WGS sequence"/>
</dbReference>
<comment type="similarity">
    <text evidence="1">Belongs to the acetyltransferase family. RimI subfamily.</text>
</comment>
<dbReference type="GO" id="GO:0005840">
    <property type="term" value="C:ribosome"/>
    <property type="evidence" value="ECO:0007669"/>
    <property type="project" value="UniProtKB-KW"/>
</dbReference>
<accession>A0A062VDD2</accession>
<comment type="caution">
    <text evidence="6">The sequence shown here is derived from an EMBL/GenBank/DDBJ whole genome shotgun (WGS) entry which is preliminary data.</text>
</comment>
<evidence type="ECO:0000256" key="2">
    <source>
        <dbReference type="ARBA" id="ARBA00022490"/>
    </source>
</evidence>
<dbReference type="PROSITE" id="PS51186">
    <property type="entry name" value="GNAT"/>
    <property type="match status" value="1"/>
</dbReference>
<evidence type="ECO:0000256" key="1">
    <source>
        <dbReference type="ARBA" id="ARBA00005395"/>
    </source>
</evidence>